<gene>
    <name evidence="3" type="ORF">PRVXT_001704</name>
</gene>
<proteinExistence type="predicted"/>
<feature type="region of interest" description="Disordered" evidence="1">
    <location>
        <begin position="224"/>
        <end position="246"/>
    </location>
</feature>
<evidence type="ECO:0000313" key="3">
    <source>
        <dbReference type="EMBL" id="XBX73703.1"/>
    </source>
</evidence>
<sequence length="246" mass="26217">MPVGPIVLTIVAVLVFFGFAQRILDRLRLTDKAALAFIAAMFIGAYLPDIPLGNNLGINIGGGLVPLILVGYLFYKANTTKERVRAAIASLVAAVAVWGVERYMPEEPGAMVIDPLYMYPIVAGIVGYLAGRSRRSAFIAGIMGVVLTDIFYVVSVAIDGGEASTVIGGAGIFDSVVIAGILAVALAELIGETRERIQGGPSEDRPEELKKNLKGVELANMLKKDDKKTKGKVASLDEKRKKGKKK</sequence>
<feature type="transmembrane region" description="Helical" evidence="2">
    <location>
        <begin position="87"/>
        <end position="104"/>
    </location>
</feature>
<feature type="transmembrane region" description="Helical" evidence="2">
    <location>
        <begin position="56"/>
        <end position="75"/>
    </location>
</feature>
<evidence type="ECO:0000256" key="1">
    <source>
        <dbReference type="SAM" id="MobiDB-lite"/>
    </source>
</evidence>
<evidence type="ECO:0000256" key="2">
    <source>
        <dbReference type="SAM" id="Phobius"/>
    </source>
</evidence>
<dbReference type="RefSeq" id="WP_350342465.1">
    <property type="nucleotide sequence ID" value="NZ_CP158367.1"/>
</dbReference>
<dbReference type="EMBL" id="CP158367">
    <property type="protein sequence ID" value="XBX73703.1"/>
    <property type="molecule type" value="Genomic_DNA"/>
</dbReference>
<dbReference type="Pfam" id="PF07758">
    <property type="entry name" value="DUF1614"/>
    <property type="match status" value="1"/>
</dbReference>
<organism evidence="3">
    <name type="scientific">Proteinivorax tanatarense</name>
    <dbReference type="NCBI Taxonomy" id="1260629"/>
    <lineage>
        <taxon>Bacteria</taxon>
        <taxon>Bacillati</taxon>
        <taxon>Bacillota</taxon>
        <taxon>Clostridia</taxon>
        <taxon>Eubacteriales</taxon>
        <taxon>Proteinivoracaceae</taxon>
        <taxon>Proteinivorax</taxon>
    </lineage>
</organism>
<feature type="transmembrane region" description="Helical" evidence="2">
    <location>
        <begin position="164"/>
        <end position="187"/>
    </location>
</feature>
<reference evidence="3" key="1">
    <citation type="journal article" date="2013" name="Extremophiles">
        <title>Proteinivorax tanatarense gen. nov., sp. nov., an anaerobic, haloalkaliphilic, proteolytic bacterium isolated from a decaying algal bloom, and proposal of Proteinivoraceae fam. nov.</title>
        <authorList>
            <person name="Kevbrin V."/>
            <person name="Boltyanskaya Y."/>
            <person name="Zhilina T."/>
            <person name="Kolganova T."/>
            <person name="Lavrentjeva E."/>
            <person name="Kuznetsov B."/>
        </authorList>
    </citation>
    <scope>NUCLEOTIDE SEQUENCE</scope>
    <source>
        <strain evidence="3">Z-910T</strain>
    </source>
</reference>
<dbReference type="AlphaFoldDB" id="A0AAU7VI06"/>
<keyword evidence="2" id="KW-0472">Membrane</keyword>
<feature type="transmembrane region" description="Helical" evidence="2">
    <location>
        <begin position="33"/>
        <end position="50"/>
    </location>
</feature>
<feature type="transmembrane region" description="Helical" evidence="2">
    <location>
        <begin position="137"/>
        <end position="158"/>
    </location>
</feature>
<feature type="transmembrane region" description="Helical" evidence="2">
    <location>
        <begin position="110"/>
        <end position="130"/>
    </location>
</feature>
<name>A0AAU7VI06_9FIRM</name>
<reference evidence="3" key="2">
    <citation type="submission" date="2024-06" db="EMBL/GenBank/DDBJ databases">
        <authorList>
            <person name="Petrova K.O."/>
            <person name="Toshchakov S.V."/>
            <person name="Boltjanskaja Y.V."/>
            <person name="Kevbrin V."/>
        </authorList>
    </citation>
    <scope>NUCLEOTIDE SEQUENCE</scope>
    <source>
        <strain evidence="3">Z-910T</strain>
    </source>
</reference>
<keyword evidence="2" id="KW-0812">Transmembrane</keyword>
<accession>A0AAU7VI06</accession>
<protein>
    <submittedName>
        <fullName evidence="3">DUF1614 domain-containing protein</fullName>
    </submittedName>
</protein>
<keyword evidence="2" id="KW-1133">Transmembrane helix</keyword>
<feature type="transmembrane region" description="Helical" evidence="2">
    <location>
        <begin position="6"/>
        <end position="24"/>
    </location>
</feature>
<dbReference type="InterPro" id="IPR011672">
    <property type="entry name" value="DUF1614"/>
</dbReference>